<dbReference type="InterPro" id="IPR000719">
    <property type="entry name" value="Prot_kinase_dom"/>
</dbReference>
<evidence type="ECO:0000259" key="8">
    <source>
        <dbReference type="PROSITE" id="PS50011"/>
    </source>
</evidence>
<dbReference type="PANTHER" id="PTHR27003:SF359">
    <property type="entry name" value="SERINE_THREONINE-PROTEIN KINASE UNC-51-RELATED"/>
    <property type="match status" value="1"/>
</dbReference>
<evidence type="ECO:0000256" key="1">
    <source>
        <dbReference type="ARBA" id="ARBA00022527"/>
    </source>
</evidence>
<keyword evidence="2" id="KW-0808">Transferase</keyword>
<dbReference type="PANTHER" id="PTHR27003">
    <property type="entry name" value="OS07G0166700 PROTEIN"/>
    <property type="match status" value="1"/>
</dbReference>
<dbReference type="EMBL" id="PKPP01003525">
    <property type="protein sequence ID" value="PWA68998.1"/>
    <property type="molecule type" value="Genomic_DNA"/>
</dbReference>
<dbReference type="PROSITE" id="PS00107">
    <property type="entry name" value="PROTEIN_KINASE_ATP"/>
    <property type="match status" value="1"/>
</dbReference>
<evidence type="ECO:0000256" key="2">
    <source>
        <dbReference type="ARBA" id="ARBA00022679"/>
    </source>
</evidence>
<dbReference type="STRING" id="35608.A0A2U1N659"/>
<dbReference type="SUPFAM" id="SSF56112">
    <property type="entry name" value="Protein kinase-like (PK-like)"/>
    <property type="match status" value="2"/>
</dbReference>
<evidence type="ECO:0000256" key="4">
    <source>
        <dbReference type="ARBA" id="ARBA00022777"/>
    </source>
</evidence>
<dbReference type="GO" id="GO:0005886">
    <property type="term" value="C:plasma membrane"/>
    <property type="evidence" value="ECO:0007669"/>
    <property type="project" value="TreeGrafter"/>
</dbReference>
<evidence type="ECO:0000256" key="5">
    <source>
        <dbReference type="ARBA" id="ARBA00022840"/>
    </source>
</evidence>
<dbReference type="Gene3D" id="3.30.200.20">
    <property type="entry name" value="Phosphorylase Kinase, domain 1"/>
    <property type="match status" value="1"/>
</dbReference>
<dbReference type="Pfam" id="PF07714">
    <property type="entry name" value="PK_Tyr_Ser-Thr"/>
    <property type="match status" value="1"/>
</dbReference>
<feature type="domain" description="Protein kinase" evidence="8">
    <location>
        <begin position="1"/>
        <end position="248"/>
    </location>
</feature>
<dbReference type="Gene3D" id="1.10.510.10">
    <property type="entry name" value="Transferase(Phosphotransferase) domain 1"/>
    <property type="match status" value="1"/>
</dbReference>
<reference evidence="9 10" key="1">
    <citation type="journal article" date="2018" name="Mol. Plant">
        <title>The genome of Artemisia annua provides insight into the evolution of Asteraceae family and artemisinin biosynthesis.</title>
        <authorList>
            <person name="Shen Q."/>
            <person name="Zhang L."/>
            <person name="Liao Z."/>
            <person name="Wang S."/>
            <person name="Yan T."/>
            <person name="Shi P."/>
            <person name="Liu M."/>
            <person name="Fu X."/>
            <person name="Pan Q."/>
            <person name="Wang Y."/>
            <person name="Lv Z."/>
            <person name="Lu X."/>
            <person name="Zhang F."/>
            <person name="Jiang W."/>
            <person name="Ma Y."/>
            <person name="Chen M."/>
            <person name="Hao X."/>
            <person name="Li L."/>
            <person name="Tang Y."/>
            <person name="Lv G."/>
            <person name="Zhou Y."/>
            <person name="Sun X."/>
            <person name="Brodelius P.E."/>
            <person name="Rose J.K.C."/>
            <person name="Tang K."/>
        </authorList>
    </citation>
    <scope>NUCLEOTIDE SEQUENCE [LARGE SCALE GENOMIC DNA]</scope>
    <source>
        <strain evidence="10">cv. Huhao1</strain>
        <tissue evidence="9">Leaf</tissue>
    </source>
</reference>
<dbReference type="InterPro" id="IPR045272">
    <property type="entry name" value="ANXUR1/2-like"/>
</dbReference>
<keyword evidence="5 6" id="KW-0067">ATP-binding</keyword>
<dbReference type="Proteomes" id="UP000245207">
    <property type="component" value="Unassembled WGS sequence"/>
</dbReference>
<organism evidence="9 10">
    <name type="scientific">Artemisia annua</name>
    <name type="common">Sweet wormwood</name>
    <dbReference type="NCBI Taxonomy" id="35608"/>
    <lineage>
        <taxon>Eukaryota</taxon>
        <taxon>Viridiplantae</taxon>
        <taxon>Streptophyta</taxon>
        <taxon>Embryophyta</taxon>
        <taxon>Tracheophyta</taxon>
        <taxon>Spermatophyta</taxon>
        <taxon>Magnoliopsida</taxon>
        <taxon>eudicotyledons</taxon>
        <taxon>Gunneridae</taxon>
        <taxon>Pentapetalae</taxon>
        <taxon>asterids</taxon>
        <taxon>campanulids</taxon>
        <taxon>Asterales</taxon>
        <taxon>Asteraceae</taxon>
        <taxon>Asteroideae</taxon>
        <taxon>Anthemideae</taxon>
        <taxon>Artemisiinae</taxon>
        <taxon>Artemisia</taxon>
    </lineage>
</organism>
<sequence>MPINTVVFLLSEPRNCFDSTIPIRSHLHQNVDFLKEETQRRVIRGVNGSLESHLEDESRRRCLTWAKRLKICIGAAIGLKHLKASHGEDKILVHRNFNSGNIRLDDNMEPLICALGFSIVLDRNKGQVHGIPVYNEYYIDPIYEESGIIRTEIDIYSLGVVLFEMLTGMLACFKWAIEEHEQSQYLIHLVRRYSYDDGLVKLIDPVIKDQIDIHSFLIFKEIASKCISLNFKDRPSLNRIIKRLEEALRIQEQGDASTIATRSQLSRQDKKLEDFRVPLKEINEATGNFSNKTWIGKGGFGVVYKGQSSKSWQNCTVAIKRLNPKGHQGNDEFQNELNMMFRFHHHNIINFIGYCDEDNEMIIVNEYASNDAERESVPCGGTARAPQATAKVTGDGSDRGLGENLCPLGEQLEPEATEKVTGDGSD</sequence>
<evidence type="ECO:0000256" key="6">
    <source>
        <dbReference type="PROSITE-ProRule" id="PRU10141"/>
    </source>
</evidence>
<accession>A0A2U1N659</accession>
<dbReference type="OrthoDB" id="2009631at2759"/>
<keyword evidence="3 6" id="KW-0547">Nucleotide-binding</keyword>
<protein>
    <submittedName>
        <fullName evidence="9">Serine/threonine/dual specificity protein kinase, catalytic domain-containing protein</fullName>
    </submittedName>
</protein>
<dbReference type="GO" id="GO:0004714">
    <property type="term" value="F:transmembrane receptor protein tyrosine kinase activity"/>
    <property type="evidence" value="ECO:0007669"/>
    <property type="project" value="InterPro"/>
</dbReference>
<dbReference type="InterPro" id="IPR011009">
    <property type="entry name" value="Kinase-like_dom_sf"/>
</dbReference>
<comment type="caution">
    <text evidence="9">The sequence shown here is derived from an EMBL/GenBank/DDBJ whole genome shotgun (WGS) entry which is preliminary data.</text>
</comment>
<feature type="region of interest" description="Disordered" evidence="7">
    <location>
        <begin position="374"/>
        <end position="426"/>
    </location>
</feature>
<keyword evidence="10" id="KW-1185">Reference proteome</keyword>
<feature type="compositionally biased region" description="Basic and acidic residues" evidence="7">
    <location>
        <begin position="416"/>
        <end position="426"/>
    </location>
</feature>
<evidence type="ECO:0000256" key="7">
    <source>
        <dbReference type="SAM" id="MobiDB-lite"/>
    </source>
</evidence>
<dbReference type="FunFam" id="3.30.200.20:FF:000039">
    <property type="entry name" value="receptor-like protein kinase FERONIA"/>
    <property type="match status" value="1"/>
</dbReference>
<feature type="binding site" evidence="6">
    <location>
        <position position="320"/>
    </location>
    <ligand>
        <name>ATP</name>
        <dbReference type="ChEBI" id="CHEBI:30616"/>
    </ligand>
</feature>
<proteinExistence type="predicted"/>
<evidence type="ECO:0000256" key="3">
    <source>
        <dbReference type="ARBA" id="ARBA00022741"/>
    </source>
</evidence>
<dbReference type="InterPro" id="IPR017441">
    <property type="entry name" value="Protein_kinase_ATP_BS"/>
</dbReference>
<keyword evidence="4 9" id="KW-0418">Kinase</keyword>
<feature type="domain" description="Protein kinase" evidence="8">
    <location>
        <begin position="289"/>
        <end position="426"/>
    </location>
</feature>
<dbReference type="PROSITE" id="PS50011">
    <property type="entry name" value="PROTEIN_KINASE_DOM"/>
    <property type="match status" value="2"/>
</dbReference>
<name>A0A2U1N659_ARTAN</name>
<evidence type="ECO:0000313" key="9">
    <source>
        <dbReference type="EMBL" id="PWA68998.1"/>
    </source>
</evidence>
<gene>
    <name evidence="9" type="ORF">CTI12_AA301810</name>
</gene>
<dbReference type="GO" id="GO:0005524">
    <property type="term" value="F:ATP binding"/>
    <property type="evidence" value="ECO:0007669"/>
    <property type="project" value="UniProtKB-UniRule"/>
</dbReference>
<dbReference type="AlphaFoldDB" id="A0A2U1N659"/>
<evidence type="ECO:0000313" key="10">
    <source>
        <dbReference type="Proteomes" id="UP000245207"/>
    </source>
</evidence>
<dbReference type="InterPro" id="IPR001245">
    <property type="entry name" value="Ser-Thr/Tyr_kinase_cat_dom"/>
</dbReference>
<dbReference type="GO" id="GO:0004674">
    <property type="term" value="F:protein serine/threonine kinase activity"/>
    <property type="evidence" value="ECO:0007669"/>
    <property type="project" value="UniProtKB-KW"/>
</dbReference>
<dbReference type="GO" id="GO:0009506">
    <property type="term" value="C:plasmodesma"/>
    <property type="evidence" value="ECO:0007669"/>
    <property type="project" value="TreeGrafter"/>
</dbReference>
<dbReference type="Pfam" id="PF00069">
    <property type="entry name" value="Pkinase"/>
    <property type="match status" value="1"/>
</dbReference>
<keyword evidence="1" id="KW-0723">Serine/threonine-protein kinase</keyword>